<accession>A0A0F9IR62</accession>
<name>A0A0F9IR62_9ZZZZ</name>
<protein>
    <submittedName>
        <fullName evidence="1">Uncharacterized protein</fullName>
    </submittedName>
</protein>
<organism evidence="1">
    <name type="scientific">marine sediment metagenome</name>
    <dbReference type="NCBI Taxonomy" id="412755"/>
    <lineage>
        <taxon>unclassified sequences</taxon>
        <taxon>metagenomes</taxon>
        <taxon>ecological metagenomes</taxon>
    </lineage>
</organism>
<sequence length="78" mass="8129">MKVIDDDGQVIAEGQVVSLAPGDVLVFQTTREMFGGVADHIVETLEQRFPGHKALVVGPGDDLSVLRPTAAEGAGEGN</sequence>
<reference evidence="1" key="1">
    <citation type="journal article" date="2015" name="Nature">
        <title>Complex archaea that bridge the gap between prokaryotes and eukaryotes.</title>
        <authorList>
            <person name="Spang A."/>
            <person name="Saw J.H."/>
            <person name="Jorgensen S.L."/>
            <person name="Zaremba-Niedzwiedzka K."/>
            <person name="Martijn J."/>
            <person name="Lind A.E."/>
            <person name="van Eijk R."/>
            <person name="Schleper C."/>
            <person name="Guy L."/>
            <person name="Ettema T.J."/>
        </authorList>
    </citation>
    <scope>NUCLEOTIDE SEQUENCE</scope>
</reference>
<evidence type="ECO:0000313" key="1">
    <source>
        <dbReference type="EMBL" id="KKL89642.1"/>
    </source>
</evidence>
<dbReference type="AlphaFoldDB" id="A0A0F9IR62"/>
<comment type="caution">
    <text evidence="1">The sequence shown here is derived from an EMBL/GenBank/DDBJ whole genome shotgun (WGS) entry which is preliminary data.</text>
</comment>
<dbReference type="EMBL" id="LAZR01020229">
    <property type="protein sequence ID" value="KKL89642.1"/>
    <property type="molecule type" value="Genomic_DNA"/>
</dbReference>
<gene>
    <name evidence="1" type="ORF">LCGC14_1912670</name>
</gene>
<proteinExistence type="predicted"/>